<dbReference type="RefSeq" id="WP_114092478.1">
    <property type="nucleotide sequence ID" value="NZ_QOUW02000066.1"/>
</dbReference>
<dbReference type="GO" id="GO:0005886">
    <property type="term" value="C:plasma membrane"/>
    <property type="evidence" value="ECO:0007669"/>
    <property type="project" value="TreeGrafter"/>
</dbReference>
<evidence type="ECO:0000256" key="2">
    <source>
        <dbReference type="SAM" id="Phobius"/>
    </source>
</evidence>
<reference evidence="4 5" key="1">
    <citation type="submission" date="2018-08" db="EMBL/GenBank/DDBJ databases">
        <title>Vibrio harveyi strains pathogenic to white snook Centropomus viridis Lockington (1877) and potential probiotic bacteria.</title>
        <authorList>
            <person name="Soto-Rodriguez S."/>
            <person name="Gomez-Gil B."/>
            <person name="Lozano-Olvera R."/>
        </authorList>
    </citation>
    <scope>NUCLEOTIDE SEQUENCE [LARGE SCALE GENOMIC DNA]</scope>
    <source>
        <strain evidence="4 5">CAIM 1508</strain>
    </source>
</reference>
<evidence type="ECO:0000256" key="1">
    <source>
        <dbReference type="ARBA" id="ARBA00012528"/>
    </source>
</evidence>
<dbReference type="EMBL" id="QOUW02000066">
    <property type="protein sequence ID" value="RIW10829.1"/>
    <property type="molecule type" value="Genomic_DNA"/>
</dbReference>
<feature type="domain" description="GGDEF" evidence="3">
    <location>
        <begin position="331"/>
        <end position="453"/>
    </location>
</feature>
<dbReference type="InterPro" id="IPR050469">
    <property type="entry name" value="Diguanylate_Cyclase"/>
</dbReference>
<dbReference type="SUPFAM" id="SSF55073">
    <property type="entry name" value="Nucleotide cyclase"/>
    <property type="match status" value="1"/>
</dbReference>
<dbReference type="GO" id="GO:0043709">
    <property type="term" value="P:cell adhesion involved in single-species biofilm formation"/>
    <property type="evidence" value="ECO:0007669"/>
    <property type="project" value="TreeGrafter"/>
</dbReference>
<dbReference type="InterPro" id="IPR043128">
    <property type="entry name" value="Rev_trsase/Diguanyl_cyclase"/>
</dbReference>
<evidence type="ECO:0000313" key="5">
    <source>
        <dbReference type="Proteomes" id="UP000253437"/>
    </source>
</evidence>
<name>A0A8B3E9T8_VIBHA</name>
<protein>
    <recommendedName>
        <fullName evidence="1">diguanylate cyclase</fullName>
        <ecNumber evidence="1">2.7.7.65</ecNumber>
    </recommendedName>
</protein>
<keyword evidence="2" id="KW-1133">Transmembrane helix</keyword>
<evidence type="ECO:0000259" key="3">
    <source>
        <dbReference type="PROSITE" id="PS50887"/>
    </source>
</evidence>
<dbReference type="PANTHER" id="PTHR45138">
    <property type="entry name" value="REGULATORY COMPONENTS OF SENSORY TRANSDUCTION SYSTEM"/>
    <property type="match status" value="1"/>
</dbReference>
<dbReference type="Gene3D" id="3.30.70.270">
    <property type="match status" value="1"/>
</dbReference>
<dbReference type="NCBIfam" id="TIGR00254">
    <property type="entry name" value="GGDEF"/>
    <property type="match status" value="1"/>
</dbReference>
<organism evidence="4 5">
    <name type="scientific">Vibrio harveyi</name>
    <name type="common">Beneckea harveyi</name>
    <dbReference type="NCBI Taxonomy" id="669"/>
    <lineage>
        <taxon>Bacteria</taxon>
        <taxon>Pseudomonadati</taxon>
        <taxon>Pseudomonadota</taxon>
        <taxon>Gammaproteobacteria</taxon>
        <taxon>Vibrionales</taxon>
        <taxon>Vibrionaceae</taxon>
        <taxon>Vibrio</taxon>
    </lineage>
</organism>
<dbReference type="PANTHER" id="PTHR45138:SF24">
    <property type="entry name" value="DIGUANYLATE CYCLASE DGCC-RELATED"/>
    <property type="match status" value="1"/>
</dbReference>
<sequence length="453" mass="51674">MNLRNVYLSFFFAVLLFVTSMTMIGAMLISHEVKQFKIYTQGISKTKQKVIMLGLLLESELARYEGTSAKEITDATEFSFQDAIYKLDPKSELDFVEAVARKVLHEAEGYLSNVYERIGIVLYFRSYTGNKLILENAIDGLQDLTEPFDIDWCKETNSCSLAAWKDQLSDRILISKPFKTTYSDSRAFSIISPVYFKGELVGEFGEQIFLDSLKAEGKQLKVDINNGNKHIVVYFPHYPWPEFAYTQTYVADNNNLIVYKYPFSKILIDFGCLFFVFFVVIFAYYSKAQESKESKIQLANAISDATKDELTGLFNRKVFKEQAFKNKIKMTPFTVIAIDGDRVKRINDKFGHHVGDEVISIIADSMKKVFRSTDYLIRTGGDEFIAILPDCSESKSLILAKKLCAAVKENRLKSMDVEVSVSTGIAMSTEHETLNNVIMRADEDLYESKRHRS</sequence>
<dbReference type="InterPro" id="IPR029787">
    <property type="entry name" value="Nucleotide_cyclase"/>
</dbReference>
<dbReference type="AlphaFoldDB" id="A0A8B3E9T8"/>
<accession>A0A8B3E9T8</accession>
<dbReference type="Pfam" id="PF00990">
    <property type="entry name" value="GGDEF"/>
    <property type="match status" value="1"/>
</dbReference>
<dbReference type="PROSITE" id="PS50887">
    <property type="entry name" value="GGDEF"/>
    <property type="match status" value="1"/>
</dbReference>
<dbReference type="GO" id="GO:1902201">
    <property type="term" value="P:negative regulation of bacterial-type flagellum-dependent cell motility"/>
    <property type="evidence" value="ECO:0007669"/>
    <property type="project" value="TreeGrafter"/>
</dbReference>
<comment type="caution">
    <text evidence="4">The sequence shown here is derived from an EMBL/GenBank/DDBJ whole genome shotgun (WGS) entry which is preliminary data.</text>
</comment>
<dbReference type="Proteomes" id="UP000253437">
    <property type="component" value="Unassembled WGS sequence"/>
</dbReference>
<dbReference type="InterPro" id="IPR000160">
    <property type="entry name" value="GGDEF_dom"/>
</dbReference>
<feature type="transmembrane region" description="Helical" evidence="2">
    <location>
        <begin position="266"/>
        <end position="285"/>
    </location>
</feature>
<evidence type="ECO:0000313" key="4">
    <source>
        <dbReference type="EMBL" id="RIW10829.1"/>
    </source>
</evidence>
<gene>
    <name evidence="4" type="ORF">DS957_016385</name>
</gene>
<proteinExistence type="predicted"/>
<dbReference type="GO" id="GO:0052621">
    <property type="term" value="F:diguanylate cyclase activity"/>
    <property type="evidence" value="ECO:0007669"/>
    <property type="project" value="UniProtKB-EC"/>
</dbReference>
<dbReference type="SMART" id="SM00267">
    <property type="entry name" value="GGDEF"/>
    <property type="match status" value="1"/>
</dbReference>
<dbReference type="CDD" id="cd01949">
    <property type="entry name" value="GGDEF"/>
    <property type="match status" value="1"/>
</dbReference>
<dbReference type="EC" id="2.7.7.65" evidence="1"/>
<feature type="transmembrane region" description="Helical" evidence="2">
    <location>
        <begin position="6"/>
        <end position="29"/>
    </location>
</feature>
<keyword evidence="2" id="KW-0472">Membrane</keyword>
<keyword evidence="2" id="KW-0812">Transmembrane</keyword>